<accession>A0A918R3I5</accession>
<reference evidence="2" key="1">
    <citation type="journal article" date="2014" name="Int. J. Syst. Evol. Microbiol.">
        <title>Complete genome sequence of Corynebacterium casei LMG S-19264T (=DSM 44701T), isolated from a smear-ripened cheese.</title>
        <authorList>
            <consortium name="US DOE Joint Genome Institute (JGI-PGF)"/>
            <person name="Walter F."/>
            <person name="Albersmeier A."/>
            <person name="Kalinowski J."/>
            <person name="Ruckert C."/>
        </authorList>
    </citation>
    <scope>NUCLEOTIDE SEQUENCE</scope>
    <source>
        <strain evidence="2">KCTC 12710</strain>
    </source>
</reference>
<name>A0A918R3I5_9FLAO</name>
<protein>
    <recommendedName>
        <fullName evidence="4">Outer membrane protein beta-barrel domain-containing protein</fullName>
    </recommendedName>
</protein>
<evidence type="ECO:0000313" key="2">
    <source>
        <dbReference type="EMBL" id="GGZ81706.1"/>
    </source>
</evidence>
<feature type="signal peptide" evidence="1">
    <location>
        <begin position="1"/>
        <end position="28"/>
    </location>
</feature>
<keyword evidence="3" id="KW-1185">Reference proteome</keyword>
<gene>
    <name evidence="2" type="ORF">GCM10007028_19150</name>
</gene>
<feature type="chain" id="PRO_5037862161" description="Outer membrane protein beta-barrel domain-containing protein" evidence="1">
    <location>
        <begin position="29"/>
        <end position="280"/>
    </location>
</feature>
<proteinExistence type="predicted"/>
<evidence type="ECO:0000256" key="1">
    <source>
        <dbReference type="SAM" id="SignalP"/>
    </source>
</evidence>
<evidence type="ECO:0000313" key="3">
    <source>
        <dbReference type="Proteomes" id="UP000636004"/>
    </source>
</evidence>
<keyword evidence="1" id="KW-0732">Signal</keyword>
<reference evidence="2" key="2">
    <citation type="submission" date="2020-09" db="EMBL/GenBank/DDBJ databases">
        <authorList>
            <person name="Sun Q."/>
            <person name="Kim S."/>
        </authorList>
    </citation>
    <scope>NUCLEOTIDE SEQUENCE</scope>
    <source>
        <strain evidence="2">KCTC 12710</strain>
    </source>
</reference>
<organism evidence="2 3">
    <name type="scientific">Algibacter mikhailovii</name>
    <dbReference type="NCBI Taxonomy" id="425498"/>
    <lineage>
        <taxon>Bacteria</taxon>
        <taxon>Pseudomonadati</taxon>
        <taxon>Bacteroidota</taxon>
        <taxon>Flavobacteriia</taxon>
        <taxon>Flavobacteriales</taxon>
        <taxon>Flavobacteriaceae</taxon>
        <taxon>Algibacter</taxon>
    </lineage>
</organism>
<dbReference type="Proteomes" id="UP000636004">
    <property type="component" value="Unassembled WGS sequence"/>
</dbReference>
<dbReference type="EMBL" id="BMWZ01000004">
    <property type="protein sequence ID" value="GGZ81706.1"/>
    <property type="molecule type" value="Genomic_DNA"/>
</dbReference>
<evidence type="ECO:0008006" key="4">
    <source>
        <dbReference type="Google" id="ProtNLM"/>
    </source>
</evidence>
<dbReference type="RefSeq" id="WP_189360570.1">
    <property type="nucleotide sequence ID" value="NZ_BMWZ01000004.1"/>
</dbReference>
<comment type="caution">
    <text evidence="2">The sequence shown here is derived from an EMBL/GenBank/DDBJ whole genome shotgun (WGS) entry which is preliminary data.</text>
</comment>
<sequence length="280" mass="30890">MSTNHLNKYLFLCFAICLYLCSTSKVLAQSYSTVEGDSINPRAYITAGYYFPAINTSLRIDTALGIGTEIGLEDLGLEEDKSVFKLDGVIRVSPKSQLAITYTNINRESTALLERDVTVGDSTFLKGSGVGILFDVDYYAVTWRYSFYNKKNWNAGLSLGARAVSINTGFGAKINERTYTESTSITAPAILFGVHGSAYLTPKLLARYSLEYFYLSVSGIDINVVESNAAVHYFFFKNFGLGAAYSTNSYRVNDVPLGDDFNGKIDFSFGGFNLFLTARF</sequence>
<dbReference type="AlphaFoldDB" id="A0A918R3I5"/>